<keyword evidence="3" id="KW-1185">Reference proteome</keyword>
<dbReference type="Proteomes" id="UP000818029">
    <property type="component" value="Chromosome A10"/>
</dbReference>
<evidence type="ECO:0000256" key="1">
    <source>
        <dbReference type="ARBA" id="ARBA00022821"/>
    </source>
</evidence>
<sequence length="996" mass="113431">MTIFRLRNTKMIFHNELQPGSFCQLEEMVVEDCDELLAIFSSTMVGVFNYLQEHVDRQGQGIRSFQNLRKLRVSRCESLKNLFPASIAKHLQQLDDLSIRSCGVEEIVSEGEGVGEQPVRFEFPKVSSLLVENLKKLKCFYKGQHTIVWPMLKELSTDCSALLMIVGLEDVRIQETKGKGEAVLLVEEVPKVFPNLQQLELRDISDVDQFPPDLFHHVKVFKVEGGYHGGSFSIFSFLRRSYNLESLEIFSFNFEDVIVYKEVIGTLSPIKNLKLDSSINLKHIWRKDSEFGHIIYNLQTLRVWFCDDFLNIGASSVSFRNLTTLEVSYCKMMINVVTPSVVENLVQLTAMRVSHCIEMTEIVANEGDYHQTIVVSKLKCLLLSNLQSLTSFCSGSYTFNFPCLENVVVAMCPKLKIFSEGVLSTPQLQRVIKQETYYQNEYWTGDLNTTIQQLCTKKAVIPNLKRLTLSSIGIHMIWHHPSSSSLTHLYRLRVEGCHNLKYLFPSFLLKDLVLLRFLEIKDCNMMEQVIFTDGLGAEDHWRNYTILLESLSLKDLPKLKDICFENYLEFPWLRDLTLKNCPLLKTFISKSVSGDEPPIHQPTQTNDSAVLNEKVVFPRLEELLIQDCESLEEIIELQGLIANESQSTSATLSIVPETVTTKFVFPHVTHLGLGKLPRLKSFFSRMHTTQWPSLKQMEVIECPKARIFGEVQISNQQPLFCVNEDTFPVLEGLTLKTSDMIKGICDGQLSLQCFPNLKLLNLQFFPQTSTTLPYCFIRSLPKLQKLVINNASISELVQSEGLSHKGGHTSAFPQLKELSLSELPELTLKTFEPSLLSLKNLTTLEVSICQAFINLMACSTSKSLTLLERLSIADCELLEEIISCEGEDLQGSIVFPKLKYLKLSHLPSLASFSLAHHSLEFPVLQMVIVTECPKMKNFCQGELSTPRLEQMHLTRDEDGELQWEGDLNTTIKHMFDEMNMQNSQAVEVTDQLLQME</sequence>
<dbReference type="SUPFAM" id="SSF52058">
    <property type="entry name" value="L domain-like"/>
    <property type="match status" value="1"/>
</dbReference>
<dbReference type="InterPro" id="IPR057135">
    <property type="entry name" value="At4g27190-like_LRR"/>
</dbReference>
<dbReference type="PANTHER" id="PTHR33463:SF167">
    <property type="entry name" value="PUTATIVE-RELATED"/>
    <property type="match status" value="1"/>
</dbReference>
<dbReference type="KEGG" id="ghi:107936356"/>
<dbReference type="PANTHER" id="PTHR33463">
    <property type="entry name" value="NB-ARC DOMAIN-CONTAINING PROTEIN-RELATED"/>
    <property type="match status" value="1"/>
</dbReference>
<keyword evidence="1" id="KW-0611">Plant defense</keyword>
<accession>A0A1U8MCI1</accession>
<dbReference type="InterPro" id="IPR032675">
    <property type="entry name" value="LRR_dom_sf"/>
</dbReference>
<reference evidence="3" key="1">
    <citation type="journal article" date="2020" name="Nat. Genet.">
        <title>Genomic diversifications of five Gossypium allopolyploid species and their impact on cotton improvement.</title>
        <authorList>
            <person name="Chen Z.J."/>
            <person name="Sreedasyam A."/>
            <person name="Ando A."/>
            <person name="Song Q."/>
            <person name="De Santiago L.M."/>
            <person name="Hulse-Kemp A.M."/>
            <person name="Ding M."/>
            <person name="Ye W."/>
            <person name="Kirkbride R.C."/>
            <person name="Jenkins J."/>
            <person name="Plott C."/>
            <person name="Lovell J."/>
            <person name="Lin Y.M."/>
            <person name="Vaughn R."/>
            <person name="Liu B."/>
            <person name="Simpson S."/>
            <person name="Scheffler B.E."/>
            <person name="Wen L."/>
            <person name="Saski C.A."/>
            <person name="Grover C.E."/>
            <person name="Hu G."/>
            <person name="Conover J.L."/>
            <person name="Carlson J.W."/>
            <person name="Shu S."/>
            <person name="Boston L.B."/>
            <person name="Williams M."/>
            <person name="Peterson D.G."/>
            <person name="McGee K."/>
            <person name="Jones D.C."/>
            <person name="Wendel J.F."/>
            <person name="Stelly D.M."/>
            <person name="Grimwood J."/>
            <person name="Schmutz J."/>
        </authorList>
    </citation>
    <scope>NUCLEOTIDE SEQUENCE [LARGE SCALE GENOMIC DNA]</scope>
    <source>
        <strain evidence="3">cv. TM-1</strain>
    </source>
</reference>
<dbReference type="RefSeq" id="XP_016724557.2">
    <property type="nucleotide sequence ID" value="XM_016869068.2"/>
</dbReference>
<feature type="domain" description="Disease resistance protein At4g27190-like leucine-rich repeats" evidence="2">
    <location>
        <begin position="464"/>
        <end position="592"/>
    </location>
</feature>
<evidence type="ECO:0000259" key="2">
    <source>
        <dbReference type="Pfam" id="PF23247"/>
    </source>
</evidence>
<dbReference type="InterPro" id="IPR050905">
    <property type="entry name" value="Plant_NBS-LRR"/>
</dbReference>
<dbReference type="SUPFAM" id="SSF52047">
    <property type="entry name" value="RNI-like"/>
    <property type="match status" value="2"/>
</dbReference>
<dbReference type="Gene3D" id="3.80.10.10">
    <property type="entry name" value="Ribonuclease Inhibitor"/>
    <property type="match status" value="4"/>
</dbReference>
<name>A0A1U8MCI1_GOSHI</name>
<reference evidence="4" key="2">
    <citation type="submission" date="2025-08" db="UniProtKB">
        <authorList>
            <consortium name="RefSeq"/>
        </authorList>
    </citation>
    <scope>IDENTIFICATION</scope>
</reference>
<feature type="domain" description="Disease resistance protein At4g27190-like leucine-rich repeats" evidence="2">
    <location>
        <begin position="615"/>
        <end position="704"/>
    </location>
</feature>
<gene>
    <name evidence="4" type="primary">LOC107936356</name>
</gene>
<organism evidence="3 4">
    <name type="scientific">Gossypium hirsutum</name>
    <name type="common">Upland cotton</name>
    <name type="synonym">Gossypium mexicanum</name>
    <dbReference type="NCBI Taxonomy" id="3635"/>
    <lineage>
        <taxon>Eukaryota</taxon>
        <taxon>Viridiplantae</taxon>
        <taxon>Streptophyta</taxon>
        <taxon>Embryophyta</taxon>
        <taxon>Tracheophyta</taxon>
        <taxon>Spermatophyta</taxon>
        <taxon>Magnoliopsida</taxon>
        <taxon>eudicotyledons</taxon>
        <taxon>Gunneridae</taxon>
        <taxon>Pentapetalae</taxon>
        <taxon>rosids</taxon>
        <taxon>malvids</taxon>
        <taxon>Malvales</taxon>
        <taxon>Malvaceae</taxon>
        <taxon>Malvoideae</taxon>
        <taxon>Gossypium</taxon>
    </lineage>
</organism>
<dbReference type="Pfam" id="PF23247">
    <property type="entry name" value="LRR_RPS2"/>
    <property type="match status" value="5"/>
</dbReference>
<evidence type="ECO:0000313" key="3">
    <source>
        <dbReference type="Proteomes" id="UP000818029"/>
    </source>
</evidence>
<dbReference type="PaxDb" id="3635-A0A1U8MCI1"/>
<proteinExistence type="predicted"/>
<feature type="domain" description="Disease resistance protein At4g27190-like leucine-rich repeats" evidence="2">
    <location>
        <begin position="56"/>
        <end position="103"/>
    </location>
</feature>
<dbReference type="STRING" id="3635.A0A1U8MCI1"/>
<feature type="domain" description="Disease resistance protein At4g27190-like leucine-rich repeats" evidence="2">
    <location>
        <begin position="733"/>
        <end position="876"/>
    </location>
</feature>
<feature type="domain" description="Disease resistance protein At4g27190-like leucine-rich repeats" evidence="2">
    <location>
        <begin position="316"/>
        <end position="418"/>
    </location>
</feature>
<protein>
    <recommendedName>
        <fullName evidence="2">Disease resistance protein At4g27190-like leucine-rich repeats domain-containing protein</fullName>
    </recommendedName>
</protein>
<dbReference type="GeneID" id="107936356"/>
<evidence type="ECO:0000313" key="4">
    <source>
        <dbReference type="RefSeq" id="XP_016724557.2"/>
    </source>
</evidence>
<dbReference type="AlphaFoldDB" id="A0A1U8MCI1"/>